<dbReference type="Proteomes" id="UP001634394">
    <property type="component" value="Unassembled WGS sequence"/>
</dbReference>
<dbReference type="EMBL" id="JBJQND010000006">
    <property type="protein sequence ID" value="KAL3874508.1"/>
    <property type="molecule type" value="Genomic_DNA"/>
</dbReference>
<keyword evidence="3" id="KW-1185">Reference proteome</keyword>
<comment type="caution">
    <text evidence="2">The sequence shown here is derived from an EMBL/GenBank/DDBJ whole genome shotgun (WGS) entry which is preliminary data.</text>
</comment>
<keyword evidence="1" id="KW-1133">Transmembrane helix</keyword>
<dbReference type="InterPro" id="IPR002347">
    <property type="entry name" value="SDR_fam"/>
</dbReference>
<evidence type="ECO:0008006" key="4">
    <source>
        <dbReference type="Google" id="ProtNLM"/>
    </source>
</evidence>
<organism evidence="2 3">
    <name type="scientific">Sinanodonta woodiana</name>
    <name type="common">Chinese pond mussel</name>
    <name type="synonym">Anodonta woodiana</name>
    <dbReference type="NCBI Taxonomy" id="1069815"/>
    <lineage>
        <taxon>Eukaryota</taxon>
        <taxon>Metazoa</taxon>
        <taxon>Spiralia</taxon>
        <taxon>Lophotrochozoa</taxon>
        <taxon>Mollusca</taxon>
        <taxon>Bivalvia</taxon>
        <taxon>Autobranchia</taxon>
        <taxon>Heteroconchia</taxon>
        <taxon>Palaeoheterodonta</taxon>
        <taxon>Unionida</taxon>
        <taxon>Unionoidea</taxon>
        <taxon>Unionidae</taxon>
        <taxon>Unioninae</taxon>
        <taxon>Sinanodonta</taxon>
    </lineage>
</organism>
<evidence type="ECO:0000256" key="1">
    <source>
        <dbReference type="SAM" id="Phobius"/>
    </source>
</evidence>
<feature type="transmembrane region" description="Helical" evidence="1">
    <location>
        <begin position="29"/>
        <end position="48"/>
    </location>
</feature>
<feature type="transmembrane region" description="Helical" evidence="1">
    <location>
        <begin position="5"/>
        <end position="23"/>
    </location>
</feature>
<sequence>MIANVFLYEVIFLSSFLVIPYFILVTSLWFYMCTGLFIYVLNATVTKFRKRKISISGQGIVISGCDTGFGHDLAKRLDDLGFTVFAGCLYPDENGAKILAGKNSKRLHIVPMDVGKTESMSEALEYVKAKLPKTGLWGIVSNAGFNVMGDVEYLTVDLYHKAMNVNFYGMLRLTKAFLPFVRKSRGRVVVVTSVRGLIPFPGDSAYHATKHALETVSDSLRMEMRKFGVHVSIIEPGNYGLPTACQDARQFERYEAEAEEMWRAASVDVKSTYRREYLTTMVDKQRSGTFSGSARTTEPVIDAFVDALLDVSPKTRYLVPGTPFDKNPMLARVYNILPQWLSDYILILRTGCDLFPSNSGIKQK</sequence>
<dbReference type="SUPFAM" id="SSF51735">
    <property type="entry name" value="NAD(P)-binding Rossmann-fold domains"/>
    <property type="match status" value="1"/>
</dbReference>
<dbReference type="InterPro" id="IPR036291">
    <property type="entry name" value="NAD(P)-bd_dom_sf"/>
</dbReference>
<evidence type="ECO:0000313" key="3">
    <source>
        <dbReference type="Proteomes" id="UP001634394"/>
    </source>
</evidence>
<dbReference type="Gene3D" id="3.40.50.720">
    <property type="entry name" value="NAD(P)-binding Rossmann-like Domain"/>
    <property type="match status" value="1"/>
</dbReference>
<accession>A0ABD3WP54</accession>
<keyword evidence="1" id="KW-0472">Membrane</keyword>
<protein>
    <recommendedName>
        <fullName evidence="4">D-beta-hydroxybutyrate dehydrogenase, mitochondrial</fullName>
    </recommendedName>
</protein>
<keyword evidence="1" id="KW-0812">Transmembrane</keyword>
<dbReference type="Pfam" id="PF00106">
    <property type="entry name" value="adh_short"/>
    <property type="match status" value="1"/>
</dbReference>
<dbReference type="PANTHER" id="PTHR43313:SF36">
    <property type="entry name" value="D-BETA-HYDROXYBUTYRATE DEHYDROGENASE, MITOCHONDRIAL"/>
    <property type="match status" value="1"/>
</dbReference>
<reference evidence="2 3" key="1">
    <citation type="submission" date="2024-11" db="EMBL/GenBank/DDBJ databases">
        <title>Chromosome-level genome assembly of the freshwater bivalve Anodonta woodiana.</title>
        <authorList>
            <person name="Chen X."/>
        </authorList>
    </citation>
    <scope>NUCLEOTIDE SEQUENCE [LARGE SCALE GENOMIC DNA]</scope>
    <source>
        <strain evidence="2">MN2024</strain>
        <tissue evidence="2">Gills</tissue>
    </source>
</reference>
<name>A0ABD3WP54_SINWO</name>
<gene>
    <name evidence="2" type="ORF">ACJMK2_037517</name>
</gene>
<dbReference type="AlphaFoldDB" id="A0ABD3WP54"/>
<evidence type="ECO:0000313" key="2">
    <source>
        <dbReference type="EMBL" id="KAL3874508.1"/>
    </source>
</evidence>
<dbReference type="PRINTS" id="PR00081">
    <property type="entry name" value="GDHRDH"/>
</dbReference>
<dbReference type="PANTHER" id="PTHR43313">
    <property type="entry name" value="SHORT-CHAIN DEHYDROGENASE/REDUCTASE FAMILY 9C"/>
    <property type="match status" value="1"/>
</dbReference>
<proteinExistence type="predicted"/>